<keyword evidence="4 9" id="KW-1133">Transmembrane helix</keyword>
<dbReference type="GeneID" id="78359531"/>
<name>A0A369M2M6_9ACTN</name>
<evidence type="ECO:0000256" key="3">
    <source>
        <dbReference type="ARBA" id="ARBA00022692"/>
    </source>
</evidence>
<dbReference type="InterPro" id="IPR038766">
    <property type="entry name" value="Membrane_comp_ABC_pdt"/>
</dbReference>
<evidence type="ECO:0000259" key="10">
    <source>
        <dbReference type="Pfam" id="PF02687"/>
    </source>
</evidence>
<comment type="similarity">
    <text evidence="6">Belongs to the ABC-4 integral membrane protein family.</text>
</comment>
<feature type="transmembrane region" description="Helical" evidence="9">
    <location>
        <begin position="708"/>
        <end position="733"/>
    </location>
</feature>
<dbReference type="Pfam" id="PF12704">
    <property type="entry name" value="MacB_PCD"/>
    <property type="match status" value="1"/>
</dbReference>
<feature type="transmembrane region" description="Helical" evidence="9">
    <location>
        <begin position="782"/>
        <end position="802"/>
    </location>
</feature>
<comment type="caution">
    <text evidence="12">The sequence shown here is derived from an EMBL/GenBank/DDBJ whole genome shotgun (WGS) entry which is preliminary data.</text>
</comment>
<dbReference type="EMBL" id="PPTS01000004">
    <property type="protein sequence ID" value="RDB65177.1"/>
    <property type="molecule type" value="Genomic_DNA"/>
</dbReference>
<feature type="transmembrane region" description="Helical" evidence="9">
    <location>
        <begin position="20"/>
        <end position="37"/>
    </location>
</feature>
<feature type="domain" description="MacB-like periplasmic core" evidence="11">
    <location>
        <begin position="786"/>
        <end position="994"/>
    </location>
</feature>
<evidence type="ECO:0000313" key="13">
    <source>
        <dbReference type="Proteomes" id="UP000254000"/>
    </source>
</evidence>
<evidence type="ECO:0000256" key="4">
    <source>
        <dbReference type="ARBA" id="ARBA00022989"/>
    </source>
</evidence>
<evidence type="ECO:0000259" key="11">
    <source>
        <dbReference type="Pfam" id="PF12704"/>
    </source>
</evidence>
<reference evidence="12 13" key="1">
    <citation type="journal article" date="2018" name="Elife">
        <title>Discovery and characterization of a prevalent human gut bacterial enzyme sufficient for the inactivation of a family of plant toxins.</title>
        <authorList>
            <person name="Koppel N."/>
            <person name="Bisanz J.E."/>
            <person name="Pandelia M.E."/>
            <person name="Turnbaugh P.J."/>
            <person name="Balskus E.P."/>
        </authorList>
    </citation>
    <scope>NUCLEOTIDE SEQUENCE [LARGE SCALE GENOMIC DNA]</scope>
    <source>
        <strain evidence="12 13">3C</strain>
    </source>
</reference>
<feature type="transmembrane region" description="Helical" evidence="9">
    <location>
        <begin position="661"/>
        <end position="688"/>
    </location>
</feature>
<dbReference type="OrthoDB" id="5137249at2"/>
<evidence type="ECO:0000256" key="9">
    <source>
        <dbReference type="SAM" id="Phobius"/>
    </source>
</evidence>
<keyword evidence="5 9" id="KW-0472">Membrane</keyword>
<dbReference type="PANTHER" id="PTHR30287:SF1">
    <property type="entry name" value="INNER MEMBRANE PROTEIN"/>
    <property type="match status" value="1"/>
</dbReference>
<dbReference type="Pfam" id="PF02687">
    <property type="entry name" value="FtsX"/>
    <property type="match status" value="2"/>
</dbReference>
<feature type="transmembrane region" description="Helical" evidence="9">
    <location>
        <begin position="1109"/>
        <end position="1132"/>
    </location>
</feature>
<dbReference type="InterPro" id="IPR003838">
    <property type="entry name" value="ABC3_permease_C"/>
</dbReference>
<dbReference type="Gene3D" id="1.10.287.1490">
    <property type="match status" value="2"/>
</dbReference>
<sequence length="1150" mass="123876">MRGAFNKDVLRSVTHSLGRFLAIAGIVALGTGFYAGLRMTAPDMKLAADQFYDGTNLMDIRVVSTLGLTDDDLAALRGVEGVAQVMGAYETDVMATVNDEQYAIRVHSLPAAAAESDTGDGVNAVSGAADYLNRPVLVEGSWPVREGECVLSADKVMNTPTKIGDTVQITEGSQDVDDVLATRTYQVVGYVHSSYYVSSTSMGTTSLGSGSVQQFMYVPESDFSKDLPYTEAFVTVAGAAGEFSGSDAYFERVHEVEDRIETLAPAREQARADGLRANAQKELDEKRADYERERADAEQQLNDAQRQLDEAAAAIAENKQKLADAQAAYDSGVAELASQRASAEAQLAEAERQLADGRAQTDAARPAIEQGQAQLADAWAQWQQGADALAAGWGEWQGRQDALSAKAAEWQQNMALWQAAWDANEAHPENPDYAENRARLEAQKQVLDAGKDEIDRGQAALDEARGELEAQQQAVNAARGELDAQQAAFDAQKAQFDAAVAQVEQGTADLASARLQADAQIAAAQQQLDEAAAQIASGRSQLEQGRADYEGGLAEYERQKADADAQFADAERQIADAQQKIDDLENPSWLVMDRDQNYGVASFESDANRVDSIAQVFPFIFFLVAALVALTTMTRMVEEERVLIGTFKALGYSRARIASKYLLYAAVASVTGSVLGIAVLSQVLPAVISEAYAIIYFVPRGPLPIDLGLAGLAAGLGVGVTLVATWAAAFATLRERPATLMLPRAPKAGKRILLERIAPLWRRLSFSWKVTFRNLFRYKKRFVMTVIGIAGCTALLLTGLGLQDAINDIIDKQYGEIVHYNAVVTTEDDLPAASQQELDDLLGAGGAVESSTRVQSASMVASGPDKADVHASVVVPEDPGGLADFLTVRTRVGHEPLSIGDDGVVLAEKLANELGVGVGDTVRLAEQDEMGNATDKTFDLTVTGVMENYIYNYVFIGPGEYARMEGGQPAFSTYYAVTSSDAGERAQFNDAVRAIDGVKTVAYNDEVIDAYKSMLKSVGLIVIVLVVAAAALAFIVLYNLTNINITERQREIATLKVLGFTPREVSAYIYRETMLLSVIGCAVGLVLGVFMEGFVVVTAEVDQVMFGRTIHAASFVIAFLLTMLFTVLVMLAMRRKLARVDMVESLKSNE</sequence>
<feature type="compositionally biased region" description="Basic and acidic residues" evidence="8">
    <location>
        <begin position="268"/>
        <end position="297"/>
    </location>
</feature>
<dbReference type="RefSeq" id="WP_114568844.1">
    <property type="nucleotide sequence ID" value="NZ_CABMMS010000004.1"/>
</dbReference>
<keyword evidence="2" id="KW-1003">Cell membrane</keyword>
<dbReference type="Proteomes" id="UP000254000">
    <property type="component" value="Unassembled WGS sequence"/>
</dbReference>
<evidence type="ECO:0000256" key="1">
    <source>
        <dbReference type="ARBA" id="ARBA00004651"/>
    </source>
</evidence>
<protein>
    <submittedName>
        <fullName evidence="12">ABC transporter permease</fullName>
    </submittedName>
</protein>
<evidence type="ECO:0000256" key="6">
    <source>
        <dbReference type="ARBA" id="ARBA00038076"/>
    </source>
</evidence>
<evidence type="ECO:0000256" key="2">
    <source>
        <dbReference type="ARBA" id="ARBA00022475"/>
    </source>
</evidence>
<dbReference type="GO" id="GO:0005886">
    <property type="term" value="C:plasma membrane"/>
    <property type="evidence" value="ECO:0007669"/>
    <property type="project" value="UniProtKB-SubCell"/>
</dbReference>
<keyword evidence="13" id="KW-1185">Reference proteome</keyword>
<feature type="domain" description="ABC3 transporter permease C-terminal" evidence="10">
    <location>
        <begin position="1024"/>
        <end position="1140"/>
    </location>
</feature>
<feature type="region of interest" description="Disordered" evidence="8">
    <location>
        <begin position="267"/>
        <end position="306"/>
    </location>
</feature>
<keyword evidence="7" id="KW-0175">Coiled coil</keyword>
<dbReference type="PANTHER" id="PTHR30287">
    <property type="entry name" value="MEMBRANE COMPONENT OF PREDICTED ABC SUPERFAMILY METABOLITE UPTAKE TRANSPORTER"/>
    <property type="match status" value="1"/>
</dbReference>
<feature type="transmembrane region" description="Helical" evidence="9">
    <location>
        <begin position="1018"/>
        <end position="1040"/>
    </location>
</feature>
<feature type="domain" description="ABC3 transporter permease C-terminal" evidence="10">
    <location>
        <begin position="616"/>
        <end position="734"/>
    </location>
</feature>
<evidence type="ECO:0000313" key="12">
    <source>
        <dbReference type="EMBL" id="RDB65177.1"/>
    </source>
</evidence>
<dbReference type="InterPro" id="IPR025857">
    <property type="entry name" value="MacB_PCD"/>
</dbReference>
<dbReference type="AlphaFoldDB" id="A0A369M2M6"/>
<comment type="subcellular location">
    <subcellularLocation>
        <location evidence="1">Cell membrane</location>
        <topology evidence="1">Multi-pass membrane protein</topology>
    </subcellularLocation>
</comment>
<dbReference type="SUPFAM" id="SSF90257">
    <property type="entry name" value="Myosin rod fragments"/>
    <property type="match status" value="1"/>
</dbReference>
<keyword evidence="3 9" id="KW-0812">Transmembrane</keyword>
<feature type="coiled-coil region" evidence="7">
    <location>
        <begin position="454"/>
        <end position="488"/>
    </location>
</feature>
<accession>A0A369M2M6</accession>
<feature type="transmembrane region" description="Helical" evidence="9">
    <location>
        <begin position="612"/>
        <end position="631"/>
    </location>
</feature>
<feature type="coiled-coil region" evidence="7">
    <location>
        <begin position="514"/>
        <end position="587"/>
    </location>
</feature>
<gene>
    <name evidence="12" type="ORF">C1877_07460</name>
</gene>
<evidence type="ECO:0000256" key="5">
    <source>
        <dbReference type="ARBA" id="ARBA00023136"/>
    </source>
</evidence>
<evidence type="ECO:0000256" key="7">
    <source>
        <dbReference type="SAM" id="Coils"/>
    </source>
</evidence>
<proteinExistence type="inferred from homology"/>
<evidence type="ECO:0000256" key="8">
    <source>
        <dbReference type="SAM" id="MobiDB-lite"/>
    </source>
</evidence>
<feature type="transmembrane region" description="Helical" evidence="9">
    <location>
        <begin position="1073"/>
        <end position="1097"/>
    </location>
</feature>
<organism evidence="12 13">
    <name type="scientific">Gordonibacter pamelaeae</name>
    <dbReference type="NCBI Taxonomy" id="471189"/>
    <lineage>
        <taxon>Bacteria</taxon>
        <taxon>Bacillati</taxon>
        <taxon>Actinomycetota</taxon>
        <taxon>Coriobacteriia</taxon>
        <taxon>Eggerthellales</taxon>
        <taxon>Eggerthellaceae</taxon>
        <taxon>Gordonibacter</taxon>
    </lineage>
</organism>